<dbReference type="InterPro" id="IPR001638">
    <property type="entry name" value="Solute-binding_3/MltF_N"/>
</dbReference>
<dbReference type="EMBL" id="JBHSRJ010000003">
    <property type="protein sequence ID" value="MFC6042547.1"/>
    <property type="molecule type" value="Genomic_DNA"/>
</dbReference>
<evidence type="ECO:0000256" key="5">
    <source>
        <dbReference type="ARBA" id="ARBA00022692"/>
    </source>
</evidence>
<keyword evidence="3 10" id="KW-0813">Transport</keyword>
<keyword evidence="9 10" id="KW-0472">Membrane</keyword>
<dbReference type="Pfam" id="PF00497">
    <property type="entry name" value="SBP_bac_3"/>
    <property type="match status" value="1"/>
</dbReference>
<protein>
    <submittedName>
        <fullName evidence="13">ABC transporter substrate-binding protein/permease</fullName>
    </submittedName>
</protein>
<dbReference type="SUPFAM" id="SSF161098">
    <property type="entry name" value="MetI-like"/>
    <property type="match status" value="1"/>
</dbReference>
<dbReference type="PANTHER" id="PTHR30614:SF0">
    <property type="entry name" value="L-CYSTINE TRANSPORT SYSTEM PERMEASE PROTEIN TCYL"/>
    <property type="match status" value="1"/>
</dbReference>
<dbReference type="InterPro" id="IPR010065">
    <property type="entry name" value="AA_ABC_transptr_permease_3TM"/>
</dbReference>
<evidence type="ECO:0000313" key="14">
    <source>
        <dbReference type="Proteomes" id="UP001596135"/>
    </source>
</evidence>
<dbReference type="Pfam" id="PF00528">
    <property type="entry name" value="BPD_transp_1"/>
    <property type="match status" value="1"/>
</dbReference>
<comment type="similarity">
    <text evidence="2">Belongs to the bacterial solute-binding protein 3 family.</text>
</comment>
<evidence type="ECO:0000256" key="4">
    <source>
        <dbReference type="ARBA" id="ARBA00022475"/>
    </source>
</evidence>
<dbReference type="SUPFAM" id="SSF53850">
    <property type="entry name" value="Periplasmic binding protein-like II"/>
    <property type="match status" value="1"/>
</dbReference>
<feature type="domain" description="ABC transmembrane type-1" evidence="12">
    <location>
        <begin position="291"/>
        <end position="479"/>
    </location>
</feature>
<dbReference type="Gene3D" id="1.10.3720.10">
    <property type="entry name" value="MetI-like"/>
    <property type="match status" value="1"/>
</dbReference>
<dbReference type="SMART" id="SM00062">
    <property type="entry name" value="PBPb"/>
    <property type="match status" value="1"/>
</dbReference>
<reference evidence="14" key="1">
    <citation type="journal article" date="2019" name="Int. J. Syst. Evol. Microbiol.">
        <title>The Global Catalogue of Microorganisms (GCM) 10K type strain sequencing project: providing services to taxonomists for standard genome sequencing and annotation.</title>
        <authorList>
            <consortium name="The Broad Institute Genomics Platform"/>
            <consortium name="The Broad Institute Genome Sequencing Center for Infectious Disease"/>
            <person name="Wu L."/>
            <person name="Ma J."/>
        </authorList>
    </citation>
    <scope>NUCLEOTIDE SEQUENCE [LARGE SCALE GENOMIC DNA]</scope>
    <source>
        <strain evidence="14">CCUG 54522</strain>
    </source>
</reference>
<comment type="similarity">
    <text evidence="10">Belongs to the binding-protein-dependent transport system permease family.</text>
</comment>
<dbReference type="InterPro" id="IPR000515">
    <property type="entry name" value="MetI-like"/>
</dbReference>
<dbReference type="InterPro" id="IPR018313">
    <property type="entry name" value="SBP_3_CS"/>
</dbReference>
<evidence type="ECO:0000256" key="11">
    <source>
        <dbReference type="SAM" id="SignalP"/>
    </source>
</evidence>
<accession>A0ABW1LHG2</accession>
<dbReference type="PROSITE" id="PS01039">
    <property type="entry name" value="SBP_BACTERIAL_3"/>
    <property type="match status" value="1"/>
</dbReference>
<dbReference type="RefSeq" id="WP_379151463.1">
    <property type="nucleotide sequence ID" value="NZ_JBHSRJ010000003.1"/>
</dbReference>
<evidence type="ECO:0000256" key="3">
    <source>
        <dbReference type="ARBA" id="ARBA00022448"/>
    </source>
</evidence>
<evidence type="ECO:0000313" key="13">
    <source>
        <dbReference type="EMBL" id="MFC6042547.1"/>
    </source>
</evidence>
<dbReference type="Proteomes" id="UP001596135">
    <property type="component" value="Unassembled WGS sequence"/>
</dbReference>
<evidence type="ECO:0000256" key="8">
    <source>
        <dbReference type="ARBA" id="ARBA00022989"/>
    </source>
</evidence>
<keyword evidence="4" id="KW-1003">Cell membrane</keyword>
<dbReference type="PROSITE" id="PS50928">
    <property type="entry name" value="ABC_TM1"/>
    <property type="match status" value="1"/>
</dbReference>
<keyword evidence="14" id="KW-1185">Reference proteome</keyword>
<comment type="subcellular location">
    <subcellularLocation>
        <location evidence="1 10">Cell membrane</location>
        <topology evidence="1 10">Multi-pass membrane protein</topology>
    </subcellularLocation>
</comment>
<sequence length="491" mass="52852">MPLPRIRALLTLAVLACAVVLGVPTAAHADEERVIKVGTEGVYPPFSYRDPDTNELTGFDIEVMKAVGEAAGWKVEFVEAPFDSLFPALDSKRIDVIANQVTINPERKARYLFSTPYTYSHGVIVTAKDTDDITSLDDLKGRTTAQTASSNWAQVAKDAGAKVQYVQDFGPGVELLIQGRVDAIVNDNIAVLDYLATSGTDQVKIAGDAGDEILEQALAFRKSDPQLQQEADAAIKKLTDDGTLAKISDDYFGADVTVKGGSKDVDVKASDSRTTWEVVQDTAWPMFVGLVKGNIPLTIVSFIIGLALAIAAALARLSSIKVLDWIARAYISIIRGTPLLVQLFIVFFGLPAIGVDLDPYPAAILALSLNVGGYAAEVVRAAILSVPRGQYEAATVIGMDYGQSMRRIILPQAARIAVPPLGNTLLSLIKDTALASLVLVPELFREAQVTAAATTEYLPLFVMAALYFWVVCYLVSLAQGPLERRLSRYAT</sequence>
<dbReference type="Gene3D" id="3.40.190.10">
    <property type="entry name" value="Periplasmic binding protein-like II"/>
    <property type="match status" value="2"/>
</dbReference>
<dbReference type="NCBIfam" id="TIGR01726">
    <property type="entry name" value="HEQRo_perm_3TM"/>
    <property type="match status" value="1"/>
</dbReference>
<keyword evidence="5 10" id="KW-0812">Transmembrane</keyword>
<feature type="chain" id="PRO_5046635689" evidence="11">
    <location>
        <begin position="30"/>
        <end position="491"/>
    </location>
</feature>
<feature type="transmembrane region" description="Helical" evidence="10">
    <location>
        <begin position="457"/>
        <end position="478"/>
    </location>
</feature>
<evidence type="ECO:0000256" key="6">
    <source>
        <dbReference type="ARBA" id="ARBA00022729"/>
    </source>
</evidence>
<proteinExistence type="inferred from homology"/>
<dbReference type="InterPro" id="IPR043429">
    <property type="entry name" value="ArtM/GltK/GlnP/TcyL/YhdX-like"/>
</dbReference>
<evidence type="ECO:0000259" key="12">
    <source>
        <dbReference type="PROSITE" id="PS50928"/>
    </source>
</evidence>
<evidence type="ECO:0000256" key="10">
    <source>
        <dbReference type="RuleBase" id="RU363032"/>
    </source>
</evidence>
<gene>
    <name evidence="13" type="ORF">ACFPYL_05660</name>
</gene>
<dbReference type="InterPro" id="IPR035906">
    <property type="entry name" value="MetI-like_sf"/>
</dbReference>
<evidence type="ECO:0000256" key="2">
    <source>
        <dbReference type="ARBA" id="ARBA00010333"/>
    </source>
</evidence>
<dbReference type="CDD" id="cd06261">
    <property type="entry name" value="TM_PBP2"/>
    <property type="match status" value="1"/>
</dbReference>
<feature type="transmembrane region" description="Helical" evidence="10">
    <location>
        <begin position="329"/>
        <end position="350"/>
    </location>
</feature>
<evidence type="ECO:0000256" key="1">
    <source>
        <dbReference type="ARBA" id="ARBA00004651"/>
    </source>
</evidence>
<dbReference type="PANTHER" id="PTHR30614">
    <property type="entry name" value="MEMBRANE COMPONENT OF AMINO ACID ABC TRANSPORTER"/>
    <property type="match status" value="1"/>
</dbReference>
<evidence type="ECO:0000256" key="9">
    <source>
        <dbReference type="ARBA" id="ARBA00023136"/>
    </source>
</evidence>
<feature type="transmembrane region" description="Helical" evidence="10">
    <location>
        <begin position="295"/>
        <end position="317"/>
    </location>
</feature>
<keyword evidence="7" id="KW-0029">Amino-acid transport</keyword>
<feature type="signal peptide" evidence="11">
    <location>
        <begin position="1"/>
        <end position="29"/>
    </location>
</feature>
<keyword evidence="6 11" id="KW-0732">Signal</keyword>
<evidence type="ECO:0000256" key="7">
    <source>
        <dbReference type="ARBA" id="ARBA00022970"/>
    </source>
</evidence>
<name>A0ABW1LHG2_9ACTN</name>
<organism evidence="13 14">
    <name type="scientific">Nocardioides hankookensis</name>
    <dbReference type="NCBI Taxonomy" id="443157"/>
    <lineage>
        <taxon>Bacteria</taxon>
        <taxon>Bacillati</taxon>
        <taxon>Actinomycetota</taxon>
        <taxon>Actinomycetes</taxon>
        <taxon>Propionibacteriales</taxon>
        <taxon>Nocardioidaceae</taxon>
        <taxon>Nocardioides</taxon>
    </lineage>
</organism>
<keyword evidence="8 10" id="KW-1133">Transmembrane helix</keyword>
<comment type="caution">
    <text evidence="13">The sequence shown here is derived from an EMBL/GenBank/DDBJ whole genome shotgun (WGS) entry which is preliminary data.</text>
</comment>